<organism evidence="7 8">
    <name type="scientific">Carnobacterium maltaromaticum</name>
    <name type="common">Carnobacterium piscicola</name>
    <dbReference type="NCBI Taxonomy" id="2751"/>
    <lineage>
        <taxon>Bacteria</taxon>
        <taxon>Bacillati</taxon>
        <taxon>Bacillota</taxon>
        <taxon>Bacilli</taxon>
        <taxon>Lactobacillales</taxon>
        <taxon>Carnobacteriaceae</taxon>
        <taxon>Carnobacterium</taxon>
    </lineage>
</organism>
<keyword evidence="4 6" id="KW-1133">Transmembrane helix</keyword>
<dbReference type="EMBL" id="JAVBVO010000002">
    <property type="protein sequence ID" value="MDZ5757627.1"/>
    <property type="molecule type" value="Genomic_DNA"/>
</dbReference>
<dbReference type="PANTHER" id="PTHR23291">
    <property type="entry name" value="BAX INHIBITOR-RELATED"/>
    <property type="match status" value="1"/>
</dbReference>
<feature type="transmembrane region" description="Helical" evidence="6">
    <location>
        <begin position="109"/>
        <end position="129"/>
    </location>
</feature>
<feature type="transmembrane region" description="Helical" evidence="6">
    <location>
        <begin position="166"/>
        <end position="182"/>
    </location>
</feature>
<proteinExistence type="inferred from homology"/>
<evidence type="ECO:0000313" key="8">
    <source>
        <dbReference type="Proteomes" id="UP001290462"/>
    </source>
</evidence>
<evidence type="ECO:0000256" key="1">
    <source>
        <dbReference type="ARBA" id="ARBA00004141"/>
    </source>
</evidence>
<evidence type="ECO:0000256" key="3">
    <source>
        <dbReference type="ARBA" id="ARBA00022692"/>
    </source>
</evidence>
<keyword evidence="3 6" id="KW-0812">Transmembrane</keyword>
<protein>
    <submittedName>
        <fullName evidence="7">Bax inhibitor-1/YccA family protein</fullName>
    </submittedName>
</protein>
<comment type="caution">
    <text evidence="7">The sequence shown here is derived from an EMBL/GenBank/DDBJ whole genome shotgun (WGS) entry which is preliminary data.</text>
</comment>
<dbReference type="AlphaFoldDB" id="A0AAW9JMJ3"/>
<comment type="subcellular location">
    <subcellularLocation>
        <location evidence="1">Membrane</location>
        <topology evidence="1">Multi-pass membrane protein</topology>
    </subcellularLocation>
</comment>
<dbReference type="RefSeq" id="WP_015075533.1">
    <property type="nucleotide sequence ID" value="NZ_BJOJ01000087.1"/>
</dbReference>
<feature type="transmembrane region" description="Helical" evidence="6">
    <location>
        <begin position="203"/>
        <end position="226"/>
    </location>
</feature>
<feature type="transmembrane region" description="Helical" evidence="6">
    <location>
        <begin position="43"/>
        <end position="67"/>
    </location>
</feature>
<feature type="transmembrane region" description="Helical" evidence="6">
    <location>
        <begin position="79"/>
        <end position="103"/>
    </location>
</feature>
<dbReference type="Proteomes" id="UP001290462">
    <property type="component" value="Unassembled WGS sequence"/>
</dbReference>
<keyword evidence="5 6" id="KW-0472">Membrane</keyword>
<feature type="transmembrane region" description="Helical" evidence="6">
    <location>
        <begin position="141"/>
        <end position="160"/>
    </location>
</feature>
<reference evidence="7" key="1">
    <citation type="submission" date="2023-08" db="EMBL/GenBank/DDBJ databases">
        <title>Genomic characterization of piscicolin 126 produced by Carnobacterium maltaromaticum CM22 strain isolated from salmon (Salmo salar).</title>
        <authorList>
            <person name="Gonzalez-Gragera E."/>
            <person name="Garcia-Lopez J.D."/>
            <person name="Teso-Perez C."/>
            <person name="Gimenez-Hernandez I."/>
            <person name="Peralta-Sanchez J.M."/>
            <person name="Valdivia E."/>
            <person name="Montalban-Lopez M."/>
            <person name="Martin-Platero A.M."/>
            <person name="Banos A."/>
            <person name="Martinez-Bueno M."/>
        </authorList>
    </citation>
    <scope>NUCLEOTIDE SEQUENCE</scope>
    <source>
        <strain evidence="7">CM22</strain>
    </source>
</reference>
<dbReference type="GO" id="GO:0005886">
    <property type="term" value="C:plasma membrane"/>
    <property type="evidence" value="ECO:0007669"/>
    <property type="project" value="TreeGrafter"/>
</dbReference>
<sequence length="231" mass="24714">MQTQRKEVATAGLSRFFATVYGYMTLALAISGITAFYAAQSPFILNLVLGNPFGFIALFLVEIFLVMKLASNGNKLRSVGSSIVGFIAFSIVNGILLSSIFIIYPLGDIAAAFMITAGTFAGMSIFGFVTKKDMTGLGGHLRSALIGLIIATLVNGFILRSGPGELILSYITVLIFVGLTAYDTQKLKQIYFHYSDSQSLGAIAISGALSLYLDFINIFLAVLRIFGGGRN</sequence>
<dbReference type="InterPro" id="IPR006214">
    <property type="entry name" value="Bax_inhibitor_1-related"/>
</dbReference>
<evidence type="ECO:0000256" key="5">
    <source>
        <dbReference type="ARBA" id="ARBA00023136"/>
    </source>
</evidence>
<accession>A0AAW9JMJ3</accession>
<comment type="similarity">
    <text evidence="2 6">Belongs to the BI1 family.</text>
</comment>
<evidence type="ECO:0000256" key="6">
    <source>
        <dbReference type="RuleBase" id="RU004379"/>
    </source>
</evidence>
<name>A0AAW9JMJ3_CARML</name>
<evidence type="ECO:0000256" key="2">
    <source>
        <dbReference type="ARBA" id="ARBA00010350"/>
    </source>
</evidence>
<gene>
    <name evidence="7" type="ORF">RAK27_03045</name>
</gene>
<dbReference type="Pfam" id="PF01027">
    <property type="entry name" value="Bax1-I"/>
    <property type="match status" value="1"/>
</dbReference>
<evidence type="ECO:0000313" key="7">
    <source>
        <dbReference type="EMBL" id="MDZ5757627.1"/>
    </source>
</evidence>
<dbReference type="CDD" id="cd10432">
    <property type="entry name" value="BI-1-like_bacterial"/>
    <property type="match status" value="1"/>
</dbReference>
<evidence type="ECO:0000256" key="4">
    <source>
        <dbReference type="ARBA" id="ARBA00022989"/>
    </source>
</evidence>
<dbReference type="PANTHER" id="PTHR23291:SF50">
    <property type="entry name" value="PROTEIN LIFEGUARD 4"/>
    <property type="match status" value="1"/>
</dbReference>
<feature type="transmembrane region" description="Helical" evidence="6">
    <location>
        <begin position="12"/>
        <end position="37"/>
    </location>
</feature>